<dbReference type="Proteomes" id="UP000004457">
    <property type="component" value="Unassembled WGS sequence"/>
</dbReference>
<evidence type="ECO:0000313" key="2">
    <source>
        <dbReference type="Proteomes" id="UP000004457"/>
    </source>
</evidence>
<sequence>MFDGGLMRLIVADDFVDMADDHGDAFGKRRAGRRFDTAGSNIMMLAAVDIDHAEAGHAAAGVDAENACGL</sequence>
<comment type="caution">
    <text evidence="1">The sequence shown here is derived from an EMBL/GenBank/DDBJ whole genome shotgun (WGS) entry which is preliminary data.</text>
</comment>
<proteinExistence type="predicted"/>
<gene>
    <name evidence="1" type="ORF">NEIFLAOT_01188</name>
</gene>
<dbReference type="EMBL" id="ACEN01000034">
    <property type="protein sequence ID" value="EEG33708.1"/>
    <property type="molecule type" value="Genomic_DNA"/>
</dbReference>
<reference evidence="1 2" key="1">
    <citation type="submission" date="2009-01" db="EMBL/GenBank/DDBJ databases">
        <authorList>
            <person name="Fulton L."/>
            <person name="Clifton S."/>
            <person name="Chinwalla A.T."/>
            <person name="Mitreva M."/>
            <person name="Sodergren E."/>
            <person name="Weinstock G."/>
            <person name="Clifton S."/>
            <person name="Dooling D.J."/>
            <person name="Fulton B."/>
            <person name="Minx P."/>
            <person name="Pepin K.H."/>
            <person name="Johnson M."/>
            <person name="Bhonagiri V."/>
            <person name="Nash W.E."/>
            <person name="Mardis E.R."/>
            <person name="Wilson R.K."/>
        </authorList>
    </citation>
    <scope>NUCLEOTIDE SEQUENCE [LARGE SCALE GENOMIC DNA]</scope>
    <source>
        <strain evidence="1 2">NRL30031/H210</strain>
    </source>
</reference>
<dbReference type="AlphaFoldDB" id="C0EML7"/>
<name>C0EML7_NEIFL</name>
<accession>C0EML7</accession>
<protein>
    <submittedName>
        <fullName evidence="1">Uncharacterized protein</fullName>
    </submittedName>
</protein>
<evidence type="ECO:0000313" key="1">
    <source>
        <dbReference type="EMBL" id="EEG33708.1"/>
    </source>
</evidence>
<keyword evidence="2" id="KW-1185">Reference proteome</keyword>
<organism evidence="1 2">
    <name type="scientific">Neisseria flavescens NRL30031/H210</name>
    <dbReference type="NCBI Taxonomy" id="546264"/>
    <lineage>
        <taxon>Bacteria</taxon>
        <taxon>Pseudomonadati</taxon>
        <taxon>Pseudomonadota</taxon>
        <taxon>Betaproteobacteria</taxon>
        <taxon>Neisseriales</taxon>
        <taxon>Neisseriaceae</taxon>
        <taxon>Neisseria</taxon>
    </lineage>
</organism>